<dbReference type="GO" id="GO:0016020">
    <property type="term" value="C:membrane"/>
    <property type="evidence" value="ECO:0007669"/>
    <property type="project" value="UniProtKB-SubCell"/>
</dbReference>
<dbReference type="InterPro" id="IPR007156">
    <property type="entry name" value="MamQ_LemA"/>
</dbReference>
<dbReference type="STRING" id="157687.HMPREF3180_00515"/>
<dbReference type="InterPro" id="IPR023353">
    <property type="entry name" value="LemA-like_dom_sf"/>
</dbReference>
<comment type="caution">
    <text evidence="6">The sequence shown here is derived from an EMBL/GenBank/DDBJ whole genome shotgun (WGS) entry which is preliminary data.</text>
</comment>
<evidence type="ECO:0000256" key="2">
    <source>
        <dbReference type="ARBA" id="ARBA00008854"/>
    </source>
</evidence>
<dbReference type="OrthoDB" id="9804152at2"/>
<evidence type="ECO:0000256" key="5">
    <source>
        <dbReference type="ARBA" id="ARBA00023136"/>
    </source>
</evidence>
<evidence type="ECO:0000256" key="1">
    <source>
        <dbReference type="ARBA" id="ARBA00004167"/>
    </source>
</evidence>
<protein>
    <submittedName>
        <fullName evidence="6">LemA family protein</fullName>
    </submittedName>
</protein>
<dbReference type="Gene3D" id="1.20.1440.20">
    <property type="entry name" value="LemA-like domain"/>
    <property type="match status" value="1"/>
</dbReference>
<proteinExistence type="inferred from homology"/>
<dbReference type="SUPFAM" id="SSF140478">
    <property type="entry name" value="LemA-like"/>
    <property type="match status" value="1"/>
</dbReference>
<evidence type="ECO:0000313" key="6">
    <source>
        <dbReference type="EMBL" id="KXB69109.1"/>
    </source>
</evidence>
<keyword evidence="7" id="KW-1185">Reference proteome</keyword>
<dbReference type="PATRIC" id="fig|157687.3.peg.514"/>
<dbReference type="PANTHER" id="PTHR34478">
    <property type="entry name" value="PROTEIN LEMA"/>
    <property type="match status" value="1"/>
</dbReference>
<evidence type="ECO:0000256" key="3">
    <source>
        <dbReference type="ARBA" id="ARBA00022692"/>
    </source>
</evidence>
<comment type="similarity">
    <text evidence="2">Belongs to the LemA family.</text>
</comment>
<keyword evidence="3" id="KW-0812">Transmembrane</keyword>
<keyword evidence="5" id="KW-0472">Membrane</keyword>
<dbReference type="PANTHER" id="PTHR34478:SF1">
    <property type="entry name" value="PROTEIN LEMA"/>
    <property type="match status" value="1"/>
</dbReference>
<dbReference type="EMBL" id="LSDD01000034">
    <property type="protein sequence ID" value="KXB69109.1"/>
    <property type="molecule type" value="Genomic_DNA"/>
</dbReference>
<name>A0A134AN37_9FUSO</name>
<evidence type="ECO:0000256" key="4">
    <source>
        <dbReference type="ARBA" id="ARBA00022989"/>
    </source>
</evidence>
<comment type="subcellular location">
    <subcellularLocation>
        <location evidence="1">Membrane</location>
        <topology evidence="1">Single-pass membrane protein</topology>
    </subcellularLocation>
</comment>
<gene>
    <name evidence="6" type="ORF">HMPREF3180_00515</name>
</gene>
<keyword evidence="4" id="KW-1133">Transmembrane helix</keyword>
<dbReference type="Pfam" id="PF04011">
    <property type="entry name" value="LemA"/>
    <property type="match status" value="1"/>
</dbReference>
<evidence type="ECO:0000313" key="7">
    <source>
        <dbReference type="Proteomes" id="UP000070483"/>
    </source>
</evidence>
<reference evidence="7" key="1">
    <citation type="submission" date="2016-01" db="EMBL/GenBank/DDBJ databases">
        <authorList>
            <person name="Mitreva M."/>
            <person name="Pepin K.H."/>
            <person name="Mihindukulasuriya K.A."/>
            <person name="Fulton R."/>
            <person name="Fronick C."/>
            <person name="O'Laughlin M."/>
            <person name="Miner T."/>
            <person name="Herter B."/>
            <person name="Rosa B.A."/>
            <person name="Cordes M."/>
            <person name="Tomlinson C."/>
            <person name="Wollam A."/>
            <person name="Palsikar V.B."/>
            <person name="Mardis E.R."/>
            <person name="Wilson R.K."/>
        </authorList>
    </citation>
    <scope>NUCLEOTIDE SEQUENCE [LARGE SCALE GENOMIC DNA]</scope>
    <source>
        <strain evidence="7">KA00185</strain>
    </source>
</reference>
<organism evidence="6 7">
    <name type="scientific">Leptotrichia wadei</name>
    <dbReference type="NCBI Taxonomy" id="157687"/>
    <lineage>
        <taxon>Bacteria</taxon>
        <taxon>Fusobacteriati</taxon>
        <taxon>Fusobacteriota</taxon>
        <taxon>Fusobacteriia</taxon>
        <taxon>Fusobacteriales</taxon>
        <taxon>Leptotrichiaceae</taxon>
        <taxon>Leptotrichia</taxon>
    </lineage>
</organism>
<dbReference type="Proteomes" id="UP000070483">
    <property type="component" value="Unassembled WGS sequence"/>
</dbReference>
<accession>A0A134AN37</accession>
<dbReference type="RefSeq" id="WP_060917447.1">
    <property type="nucleotide sequence ID" value="NZ_KQ960026.1"/>
</dbReference>
<dbReference type="AlphaFoldDB" id="A0A134AN37"/>
<sequence length="188" mass="21762">MSIVFVFIGILVILVLMAMGIYNKYIKLKNLNEEGWSGIGVYLQKRLDLIPNLVNTVKGYATHEKETLENVVKLRSQMMSIDTKDIDNIEKIQKLENEMTKTLRSIMMLQENYPDLKANENFLNLQSQLTQIETEIQSSRKYYNGTARDRNTFVETFPNNIFGGIFGFKKAEFFNAVEEAEKVPEVKF</sequence>